<feature type="domain" description="Response regulatory" evidence="4">
    <location>
        <begin position="5"/>
        <end position="143"/>
    </location>
</feature>
<evidence type="ECO:0000259" key="4">
    <source>
        <dbReference type="PROSITE" id="PS50110"/>
    </source>
</evidence>
<dbReference type="Gene3D" id="3.40.50.2300">
    <property type="match status" value="1"/>
</dbReference>
<reference evidence="5 6" key="1">
    <citation type="journal article" date="2009" name="Stand. Genomic Sci.">
        <title>Complete genome sequence of Desulfotomaculum acetoxidans type strain (5575).</title>
        <authorList>
            <person name="Spring S."/>
            <person name="Lapidus A."/>
            <person name="Schroder M."/>
            <person name="Gleim D."/>
            <person name="Sims D."/>
            <person name="Meincke L."/>
            <person name="Glavina Del Rio T."/>
            <person name="Tice H."/>
            <person name="Copeland A."/>
            <person name="Cheng J.F."/>
            <person name="Lucas S."/>
            <person name="Chen F."/>
            <person name="Nolan M."/>
            <person name="Bruce D."/>
            <person name="Goodwin L."/>
            <person name="Pitluck S."/>
            <person name="Ivanova N."/>
            <person name="Mavromatis K."/>
            <person name="Mikhailova N."/>
            <person name="Pati A."/>
            <person name="Chen A."/>
            <person name="Palaniappan K."/>
            <person name="Land M."/>
            <person name="Hauser L."/>
            <person name="Chang Y.J."/>
            <person name="Jeffries C.D."/>
            <person name="Chain P."/>
            <person name="Saunders E."/>
            <person name="Brettin T."/>
            <person name="Detter J.C."/>
            <person name="Goker M."/>
            <person name="Bristow J."/>
            <person name="Eisen J.A."/>
            <person name="Markowitz V."/>
            <person name="Hugenholtz P."/>
            <person name="Kyrpides N.C."/>
            <person name="Klenk H.P."/>
            <person name="Han C."/>
        </authorList>
    </citation>
    <scope>NUCLEOTIDE SEQUENCE [LARGE SCALE GENOMIC DNA]</scope>
    <source>
        <strain evidence="6">ATCC 49208 / DSM 771 / VKM B-1644</strain>
    </source>
</reference>
<dbReference type="RefSeq" id="WP_015757950.1">
    <property type="nucleotide sequence ID" value="NC_013216.1"/>
</dbReference>
<organism evidence="5 6">
    <name type="scientific">Desulfofarcimen acetoxidans (strain ATCC 49208 / DSM 771 / KCTC 5769 / VKM B-1644 / 5575)</name>
    <name type="common">Desulfotomaculum acetoxidans</name>
    <dbReference type="NCBI Taxonomy" id="485916"/>
    <lineage>
        <taxon>Bacteria</taxon>
        <taxon>Bacillati</taxon>
        <taxon>Bacillota</taxon>
        <taxon>Clostridia</taxon>
        <taxon>Eubacteriales</taxon>
        <taxon>Peptococcaceae</taxon>
        <taxon>Desulfofarcimen</taxon>
    </lineage>
</organism>
<dbReference type="EMBL" id="CP001720">
    <property type="protein sequence ID" value="ACV63249.1"/>
    <property type="molecule type" value="Genomic_DNA"/>
</dbReference>
<evidence type="ECO:0000256" key="3">
    <source>
        <dbReference type="PROSITE-ProRule" id="PRU00169"/>
    </source>
</evidence>
<evidence type="ECO:0000256" key="2">
    <source>
        <dbReference type="ARBA" id="ARBA00024867"/>
    </source>
</evidence>
<dbReference type="InterPro" id="IPR011006">
    <property type="entry name" value="CheY-like_superfamily"/>
</dbReference>
<dbReference type="AlphaFoldDB" id="C8W0J4"/>
<dbReference type="STRING" id="485916.Dtox_2440"/>
<keyword evidence="6" id="KW-1185">Reference proteome</keyword>
<comment type="function">
    <text evidence="2">May play the central regulatory role in sporulation. It may be an element of the effector pathway responsible for the activation of sporulation genes in response to nutritional stress. Spo0A may act in concert with spo0H (a sigma factor) to control the expression of some genes that are critical to the sporulation process.</text>
</comment>
<keyword evidence="3" id="KW-0597">Phosphoprotein</keyword>
<feature type="modified residue" description="4-aspartylphosphate" evidence="3">
    <location>
        <position position="67"/>
    </location>
</feature>
<dbReference type="HOGENOM" id="CLU_1238570_0_0_9"/>
<sequence>MFERNILIVDDCREISEDIKNYKIIFDGIKKDKSLKYDISFMSTDNYDKAIELLSMEKYVFDVVLIDYDLSLGGSGKYGDELVREIRDSVNKHCKIIFYTASSLQEMFPDRNDLVKLFNLGIFKLLTKELETKNIKSYGGTPFNQLRVEAIIEAIESIDIVQLALERYFLKYLSLTKEDILYIDGKDYSILELINAIKKDEPAGRAFRENLMESVLISRILKG</sequence>
<accession>C8W0J4</accession>
<dbReference type="Proteomes" id="UP000002217">
    <property type="component" value="Chromosome"/>
</dbReference>
<proteinExistence type="predicted"/>
<dbReference type="GO" id="GO:0000160">
    <property type="term" value="P:phosphorelay signal transduction system"/>
    <property type="evidence" value="ECO:0007669"/>
    <property type="project" value="InterPro"/>
</dbReference>
<evidence type="ECO:0000313" key="6">
    <source>
        <dbReference type="Proteomes" id="UP000002217"/>
    </source>
</evidence>
<evidence type="ECO:0000256" key="1">
    <source>
        <dbReference type="ARBA" id="ARBA00018672"/>
    </source>
</evidence>
<dbReference type="InterPro" id="IPR001789">
    <property type="entry name" value="Sig_transdc_resp-reg_receiver"/>
</dbReference>
<protein>
    <recommendedName>
        <fullName evidence="1">Stage 0 sporulation protein A homolog</fullName>
    </recommendedName>
</protein>
<dbReference type="PROSITE" id="PS50110">
    <property type="entry name" value="RESPONSE_REGULATORY"/>
    <property type="match status" value="1"/>
</dbReference>
<gene>
    <name evidence="5" type="ordered locus">Dtox_2440</name>
</gene>
<dbReference type="OrthoDB" id="2678924at2"/>
<dbReference type="SUPFAM" id="SSF52172">
    <property type="entry name" value="CheY-like"/>
    <property type="match status" value="1"/>
</dbReference>
<evidence type="ECO:0000313" key="5">
    <source>
        <dbReference type="EMBL" id="ACV63249.1"/>
    </source>
</evidence>
<name>C8W0J4_DESAS</name>
<dbReference type="KEGG" id="dae:Dtox_2440"/>